<dbReference type="AlphaFoldDB" id="E3MPM7"/>
<organism evidence="2">
    <name type="scientific">Caenorhabditis remanei</name>
    <name type="common">Caenorhabditis vulgaris</name>
    <dbReference type="NCBI Taxonomy" id="31234"/>
    <lineage>
        <taxon>Eukaryota</taxon>
        <taxon>Metazoa</taxon>
        <taxon>Ecdysozoa</taxon>
        <taxon>Nematoda</taxon>
        <taxon>Chromadorea</taxon>
        <taxon>Rhabditida</taxon>
        <taxon>Rhabditina</taxon>
        <taxon>Rhabditomorpha</taxon>
        <taxon>Rhabditoidea</taxon>
        <taxon>Rhabditidae</taxon>
        <taxon>Peloderinae</taxon>
        <taxon>Caenorhabditis</taxon>
    </lineage>
</organism>
<name>E3MPM7_CAERE</name>
<evidence type="ECO:0000313" key="2">
    <source>
        <dbReference type="Proteomes" id="UP000008281"/>
    </source>
</evidence>
<dbReference type="InParanoid" id="E3MPM7"/>
<protein>
    <submittedName>
        <fullName evidence="1">Uncharacterized protein</fullName>
    </submittedName>
</protein>
<dbReference type="EMBL" id="DS268463">
    <property type="protein sequence ID" value="EFP06512.1"/>
    <property type="molecule type" value="Genomic_DNA"/>
</dbReference>
<dbReference type="HOGENOM" id="CLU_2471217_0_0_1"/>
<sequence length="88" mass="9886">MSSHAFSCRGWRFSCVVVHVILNDSPVNSPVLKHQLRLCCYNAMTVASDLKAMYISSYTVTSKYSINQVTHKNPVLATFPDDYFVHGS</sequence>
<gene>
    <name evidence="1" type="ORF">CRE_08362</name>
</gene>
<dbReference type="Proteomes" id="UP000008281">
    <property type="component" value="Unassembled WGS sequence"/>
</dbReference>
<keyword evidence="2" id="KW-1185">Reference proteome</keyword>
<evidence type="ECO:0000313" key="1">
    <source>
        <dbReference type="EMBL" id="EFP06512.1"/>
    </source>
</evidence>
<proteinExistence type="predicted"/>
<reference evidence="1" key="1">
    <citation type="submission" date="2007-07" db="EMBL/GenBank/DDBJ databases">
        <title>PCAP assembly of the Caenorhabditis remanei genome.</title>
        <authorList>
            <consortium name="The Caenorhabditis remanei Sequencing Consortium"/>
            <person name="Wilson R.K."/>
        </authorList>
    </citation>
    <scope>NUCLEOTIDE SEQUENCE [LARGE SCALE GENOMIC DNA]</scope>
    <source>
        <strain evidence="1">PB4641</strain>
    </source>
</reference>
<accession>E3MPM7</accession>